<sequence length="129" mass="15059">MDMEFYKIGEIEESKLEVMIIGIEYNNELIFDKVEDIEGWKLPEPNKNSEECPMEAAVKVITEEIGAVSFTLKQIEDFCVKEDGKETYGRLFYAKVERFDSSLDSEIELRYFLVHPEIYEKLAEMKGVI</sequence>
<reference evidence="1 2" key="1">
    <citation type="submission" date="2016-09" db="EMBL/GenBank/DDBJ databases">
        <title>Genome sequence of Eubacterium angustum.</title>
        <authorList>
            <person name="Poehlein A."/>
            <person name="Daniel R."/>
        </authorList>
    </citation>
    <scope>NUCLEOTIDE SEQUENCE [LARGE SCALE GENOMIC DNA]</scope>
    <source>
        <strain evidence="1 2">DSM 1989</strain>
    </source>
</reference>
<dbReference type="Proteomes" id="UP000180254">
    <property type="component" value="Unassembled WGS sequence"/>
</dbReference>
<dbReference type="OrthoDB" id="9131041at2"/>
<organism evidence="1 2">
    <name type="scientific">Andreesenia angusta</name>
    <dbReference type="NCBI Taxonomy" id="39480"/>
    <lineage>
        <taxon>Bacteria</taxon>
        <taxon>Bacillati</taxon>
        <taxon>Bacillota</taxon>
        <taxon>Tissierellia</taxon>
        <taxon>Tissierellales</taxon>
        <taxon>Gottschalkiaceae</taxon>
        <taxon>Andreesenia</taxon>
    </lineage>
</organism>
<protein>
    <recommendedName>
        <fullName evidence="3">Nudix hydrolase domain-containing protein</fullName>
    </recommendedName>
</protein>
<evidence type="ECO:0000313" key="1">
    <source>
        <dbReference type="EMBL" id="OHW62376.1"/>
    </source>
</evidence>
<dbReference type="RefSeq" id="WP_071062190.1">
    <property type="nucleotide sequence ID" value="NZ_MKIE01000003.1"/>
</dbReference>
<proteinExistence type="predicted"/>
<evidence type="ECO:0000313" key="2">
    <source>
        <dbReference type="Proteomes" id="UP000180254"/>
    </source>
</evidence>
<dbReference type="AlphaFoldDB" id="A0A1S1V6V1"/>
<accession>A0A1S1V6V1</accession>
<dbReference type="STRING" id="39480.EUAN_09390"/>
<comment type="caution">
    <text evidence="1">The sequence shown here is derived from an EMBL/GenBank/DDBJ whole genome shotgun (WGS) entry which is preliminary data.</text>
</comment>
<dbReference type="Gene3D" id="3.90.79.10">
    <property type="entry name" value="Nucleoside Triphosphate Pyrophosphohydrolase"/>
    <property type="match status" value="1"/>
</dbReference>
<name>A0A1S1V6V1_9FIRM</name>
<gene>
    <name evidence="1" type="ORF">EUAN_09390</name>
</gene>
<evidence type="ECO:0008006" key="3">
    <source>
        <dbReference type="Google" id="ProtNLM"/>
    </source>
</evidence>
<keyword evidence="2" id="KW-1185">Reference proteome</keyword>
<dbReference type="EMBL" id="MKIE01000003">
    <property type="protein sequence ID" value="OHW62376.1"/>
    <property type="molecule type" value="Genomic_DNA"/>
</dbReference>